<organism evidence="2 3">
    <name type="scientific">Stegodyphus mimosarum</name>
    <name type="common">African social velvet spider</name>
    <dbReference type="NCBI Taxonomy" id="407821"/>
    <lineage>
        <taxon>Eukaryota</taxon>
        <taxon>Metazoa</taxon>
        <taxon>Ecdysozoa</taxon>
        <taxon>Arthropoda</taxon>
        <taxon>Chelicerata</taxon>
        <taxon>Arachnida</taxon>
        <taxon>Araneae</taxon>
        <taxon>Araneomorphae</taxon>
        <taxon>Entelegynae</taxon>
        <taxon>Eresoidea</taxon>
        <taxon>Eresidae</taxon>
        <taxon>Stegodyphus</taxon>
    </lineage>
</organism>
<evidence type="ECO:0000313" key="2">
    <source>
        <dbReference type="EMBL" id="KFM60373.1"/>
    </source>
</evidence>
<dbReference type="Proteomes" id="UP000054359">
    <property type="component" value="Unassembled WGS sequence"/>
</dbReference>
<dbReference type="AlphaFoldDB" id="A0A087T5I4"/>
<reference evidence="2 3" key="1">
    <citation type="submission" date="2013-11" db="EMBL/GenBank/DDBJ databases">
        <title>Genome sequencing of Stegodyphus mimosarum.</title>
        <authorList>
            <person name="Bechsgaard J."/>
        </authorList>
    </citation>
    <scope>NUCLEOTIDE SEQUENCE [LARGE SCALE GENOMIC DNA]</scope>
</reference>
<evidence type="ECO:0000313" key="3">
    <source>
        <dbReference type="Proteomes" id="UP000054359"/>
    </source>
</evidence>
<evidence type="ECO:0008006" key="4">
    <source>
        <dbReference type="Google" id="ProtNLM"/>
    </source>
</evidence>
<feature type="chain" id="PRO_5001829414" description="Single domain-containing protein" evidence="1">
    <location>
        <begin position="22"/>
        <end position="107"/>
    </location>
</feature>
<evidence type="ECO:0000256" key="1">
    <source>
        <dbReference type="SAM" id="SignalP"/>
    </source>
</evidence>
<keyword evidence="1" id="KW-0732">Signal</keyword>
<accession>A0A087T5I4</accession>
<dbReference type="OrthoDB" id="6426779at2759"/>
<dbReference type="OMA" id="SRPSWIM"/>
<gene>
    <name evidence="2" type="ORF">X975_20531</name>
</gene>
<feature type="non-terminal residue" evidence="2">
    <location>
        <position position="107"/>
    </location>
</feature>
<proteinExistence type="predicted"/>
<keyword evidence="3" id="KW-1185">Reference proteome</keyword>
<protein>
    <recommendedName>
        <fullName evidence="4">Single domain-containing protein</fullName>
    </recommendedName>
</protein>
<feature type="signal peptide" evidence="1">
    <location>
        <begin position="1"/>
        <end position="21"/>
    </location>
</feature>
<name>A0A087T5I4_STEMI</name>
<dbReference type="EMBL" id="KK113513">
    <property type="protein sequence ID" value="KFM60373.1"/>
    <property type="molecule type" value="Genomic_DNA"/>
</dbReference>
<sequence length="107" mass="11593">MSSSLLFVALVCFASCVVVYTQDGGEGGGISRPSWIMPNEQEKKICEDNANGRTLVEAKKDRPLSCHVLCYYDDGSDEMYNSPDRQPCCDVGGGMPTGFCKNGKCPI</sequence>